<dbReference type="Proteomes" id="UP000664940">
    <property type="component" value="Unassembled WGS sequence"/>
</dbReference>
<evidence type="ECO:0000256" key="1">
    <source>
        <dbReference type="SAM" id="MobiDB-lite"/>
    </source>
</evidence>
<proteinExistence type="predicted"/>
<gene>
    <name evidence="2" type="ORF">HJG60_020689</name>
</gene>
<accession>A0A833ZZR0</accession>
<protein>
    <submittedName>
        <fullName evidence="2">Zinc finger protein 16</fullName>
    </submittedName>
</protein>
<dbReference type="AlphaFoldDB" id="A0A833ZZR0"/>
<feature type="region of interest" description="Disordered" evidence="1">
    <location>
        <begin position="1"/>
        <end position="136"/>
    </location>
</feature>
<evidence type="ECO:0000313" key="3">
    <source>
        <dbReference type="Proteomes" id="UP000664940"/>
    </source>
</evidence>
<evidence type="ECO:0000313" key="2">
    <source>
        <dbReference type="EMBL" id="KAF6101747.1"/>
    </source>
</evidence>
<feature type="compositionally biased region" description="Basic residues" evidence="1">
    <location>
        <begin position="70"/>
        <end position="84"/>
    </location>
</feature>
<organism evidence="2 3">
    <name type="scientific">Phyllostomus discolor</name>
    <name type="common">pale spear-nosed bat</name>
    <dbReference type="NCBI Taxonomy" id="89673"/>
    <lineage>
        <taxon>Eukaryota</taxon>
        <taxon>Metazoa</taxon>
        <taxon>Chordata</taxon>
        <taxon>Craniata</taxon>
        <taxon>Vertebrata</taxon>
        <taxon>Euteleostomi</taxon>
        <taxon>Mammalia</taxon>
        <taxon>Eutheria</taxon>
        <taxon>Laurasiatheria</taxon>
        <taxon>Chiroptera</taxon>
        <taxon>Yangochiroptera</taxon>
        <taxon>Phyllostomidae</taxon>
        <taxon>Phyllostominae</taxon>
        <taxon>Phyllostomus</taxon>
    </lineage>
</organism>
<reference evidence="2 3" key="1">
    <citation type="journal article" date="2020" name="Nature">
        <title>Six reference-quality genomes reveal evolution of bat adaptations.</title>
        <authorList>
            <person name="Jebb D."/>
            <person name="Huang Z."/>
            <person name="Pippel M."/>
            <person name="Hughes G.M."/>
            <person name="Lavrichenko K."/>
            <person name="Devanna P."/>
            <person name="Winkler S."/>
            <person name="Jermiin L.S."/>
            <person name="Skirmuntt E.C."/>
            <person name="Katzourakis A."/>
            <person name="Burkitt-Gray L."/>
            <person name="Ray D.A."/>
            <person name="Sullivan K.A.M."/>
            <person name="Roscito J.G."/>
            <person name="Kirilenko B.M."/>
            <person name="Davalos L.M."/>
            <person name="Corthals A.P."/>
            <person name="Power M.L."/>
            <person name="Jones G."/>
            <person name="Ransome R.D."/>
            <person name="Dechmann D.K.N."/>
            <person name="Locatelli A.G."/>
            <person name="Puechmaille S.J."/>
            <person name="Fedrigo O."/>
            <person name="Jarvis E.D."/>
            <person name="Hiller M."/>
            <person name="Vernes S.C."/>
            <person name="Myers E.W."/>
            <person name="Teeling E.C."/>
        </authorList>
    </citation>
    <scope>NUCLEOTIDE SEQUENCE [LARGE SCALE GENOMIC DNA]</scope>
    <source>
        <strain evidence="2">Bat1K_MPI-CBG_1</strain>
    </source>
</reference>
<comment type="caution">
    <text evidence="2">The sequence shown here is derived from an EMBL/GenBank/DDBJ whole genome shotgun (WGS) entry which is preliminary data.</text>
</comment>
<sequence length="136" mass="14908">MPSPRARPKEAEMDPSAPGPSPWTPAARVSDVPAVTRPASARCAPLCCGDADQGAAPQHHQQPVTYRDPRRPKQSQKKKVRGRALPHFSTNHRTAVTKAGRHRHQDRHTSGKELGAWNRPTHLWPADVQQGATATQ</sequence>
<dbReference type="EMBL" id="JABVXQ010000007">
    <property type="protein sequence ID" value="KAF6101747.1"/>
    <property type="molecule type" value="Genomic_DNA"/>
</dbReference>
<name>A0A833ZZR0_9CHIR</name>